<dbReference type="EMBL" id="CAJNOJ010002198">
    <property type="protein sequence ID" value="CAF1558145.1"/>
    <property type="molecule type" value="Genomic_DNA"/>
</dbReference>
<evidence type="ECO:0000313" key="2">
    <source>
        <dbReference type="EMBL" id="CAF1558145.1"/>
    </source>
</evidence>
<sequence>MSNKAQILIKIIPPSRAKTHPYEH</sequence>
<evidence type="ECO:0000313" key="3">
    <source>
        <dbReference type="Proteomes" id="UP000663852"/>
    </source>
</evidence>
<feature type="non-terminal residue" evidence="2">
    <location>
        <position position="24"/>
    </location>
</feature>
<gene>
    <name evidence="2" type="ORF">EDS130_LOCUS46431</name>
</gene>
<evidence type="ECO:0000256" key="1">
    <source>
        <dbReference type="SAM" id="MobiDB-lite"/>
    </source>
</evidence>
<comment type="caution">
    <text evidence="2">The sequence shown here is derived from an EMBL/GenBank/DDBJ whole genome shotgun (WGS) entry which is preliminary data.</text>
</comment>
<dbReference type="AlphaFoldDB" id="A0A815XI85"/>
<accession>A0A815XI85</accession>
<feature type="region of interest" description="Disordered" evidence="1">
    <location>
        <begin position="1"/>
        <end position="24"/>
    </location>
</feature>
<name>A0A815XI85_ADIRI</name>
<organism evidence="2 3">
    <name type="scientific">Adineta ricciae</name>
    <name type="common">Rotifer</name>
    <dbReference type="NCBI Taxonomy" id="249248"/>
    <lineage>
        <taxon>Eukaryota</taxon>
        <taxon>Metazoa</taxon>
        <taxon>Spiralia</taxon>
        <taxon>Gnathifera</taxon>
        <taxon>Rotifera</taxon>
        <taxon>Eurotatoria</taxon>
        <taxon>Bdelloidea</taxon>
        <taxon>Adinetida</taxon>
        <taxon>Adinetidae</taxon>
        <taxon>Adineta</taxon>
    </lineage>
</organism>
<proteinExistence type="predicted"/>
<dbReference type="Proteomes" id="UP000663852">
    <property type="component" value="Unassembled WGS sequence"/>
</dbReference>
<reference evidence="2" key="1">
    <citation type="submission" date="2021-02" db="EMBL/GenBank/DDBJ databases">
        <authorList>
            <person name="Nowell W R."/>
        </authorList>
    </citation>
    <scope>NUCLEOTIDE SEQUENCE</scope>
</reference>
<protein>
    <submittedName>
        <fullName evidence="2">Uncharacterized protein</fullName>
    </submittedName>
</protein>